<reference evidence="2 3" key="1">
    <citation type="submission" date="2017-04" db="EMBL/GenBank/DDBJ databases">
        <title>Draft genome sequence of Tuber borchii Vittad., a whitish edible truffle.</title>
        <authorList>
            <consortium name="DOE Joint Genome Institute"/>
            <person name="Murat C."/>
            <person name="Kuo A."/>
            <person name="Barry K.W."/>
            <person name="Clum A."/>
            <person name="Dockter R.B."/>
            <person name="Fauchery L."/>
            <person name="Iotti M."/>
            <person name="Kohler A."/>
            <person name="Labutti K."/>
            <person name="Lindquist E.A."/>
            <person name="Lipzen A."/>
            <person name="Ohm R.A."/>
            <person name="Wang M."/>
            <person name="Grigoriev I.V."/>
            <person name="Zambonelli A."/>
            <person name="Martin F.M."/>
        </authorList>
    </citation>
    <scope>NUCLEOTIDE SEQUENCE [LARGE SCALE GENOMIC DNA]</scope>
    <source>
        <strain evidence="2 3">Tbo3840</strain>
    </source>
</reference>
<name>A0A2T6ZLF3_TUBBO</name>
<feature type="transmembrane region" description="Helical" evidence="1">
    <location>
        <begin position="12"/>
        <end position="34"/>
    </location>
</feature>
<dbReference type="EMBL" id="NESQ01000193">
    <property type="protein sequence ID" value="PUU76286.1"/>
    <property type="molecule type" value="Genomic_DNA"/>
</dbReference>
<evidence type="ECO:0000313" key="2">
    <source>
        <dbReference type="EMBL" id="PUU76286.1"/>
    </source>
</evidence>
<keyword evidence="3" id="KW-1185">Reference proteome</keyword>
<organism evidence="2 3">
    <name type="scientific">Tuber borchii</name>
    <name type="common">White truffle</name>
    <dbReference type="NCBI Taxonomy" id="42251"/>
    <lineage>
        <taxon>Eukaryota</taxon>
        <taxon>Fungi</taxon>
        <taxon>Dikarya</taxon>
        <taxon>Ascomycota</taxon>
        <taxon>Pezizomycotina</taxon>
        <taxon>Pezizomycetes</taxon>
        <taxon>Pezizales</taxon>
        <taxon>Tuberaceae</taxon>
        <taxon>Tuber</taxon>
    </lineage>
</organism>
<dbReference type="AlphaFoldDB" id="A0A2T6ZLF3"/>
<sequence>MLVMGYDSSCLLFYFIFLHPSSTLLFFFSGYTILEISRVTFPVFESDVRSLRGRGVQRFKVHSLLKGQIIPTAHFPGAPPHSIVNVDDLQRALGVIGADEVYTMRLLIRLGRSRYVLGRAL</sequence>
<accession>A0A2T6ZLF3</accession>
<evidence type="ECO:0000313" key="3">
    <source>
        <dbReference type="Proteomes" id="UP000244722"/>
    </source>
</evidence>
<comment type="caution">
    <text evidence="2">The sequence shown here is derived from an EMBL/GenBank/DDBJ whole genome shotgun (WGS) entry which is preliminary data.</text>
</comment>
<protein>
    <submittedName>
        <fullName evidence="2">Uncharacterized protein</fullName>
    </submittedName>
</protein>
<keyword evidence="1" id="KW-0812">Transmembrane</keyword>
<evidence type="ECO:0000256" key="1">
    <source>
        <dbReference type="SAM" id="Phobius"/>
    </source>
</evidence>
<gene>
    <name evidence="2" type="ORF">B9Z19DRAFT_1088564</name>
</gene>
<dbReference type="Proteomes" id="UP000244722">
    <property type="component" value="Unassembled WGS sequence"/>
</dbReference>
<keyword evidence="1" id="KW-1133">Transmembrane helix</keyword>
<keyword evidence="1" id="KW-0472">Membrane</keyword>
<proteinExistence type="predicted"/>